<gene>
    <name evidence="2" type="ORF">B0T25DRAFT_257623</name>
</gene>
<organism evidence="2 3">
    <name type="scientific">Lasiosphaeria hispida</name>
    <dbReference type="NCBI Taxonomy" id="260671"/>
    <lineage>
        <taxon>Eukaryota</taxon>
        <taxon>Fungi</taxon>
        <taxon>Dikarya</taxon>
        <taxon>Ascomycota</taxon>
        <taxon>Pezizomycotina</taxon>
        <taxon>Sordariomycetes</taxon>
        <taxon>Sordariomycetidae</taxon>
        <taxon>Sordariales</taxon>
        <taxon>Lasiosphaeriaceae</taxon>
        <taxon>Lasiosphaeria</taxon>
    </lineage>
</organism>
<feature type="region of interest" description="Disordered" evidence="1">
    <location>
        <begin position="91"/>
        <end position="133"/>
    </location>
</feature>
<accession>A0AAJ0MCW8</accession>
<name>A0AAJ0MCW8_9PEZI</name>
<evidence type="ECO:0000313" key="3">
    <source>
        <dbReference type="Proteomes" id="UP001275084"/>
    </source>
</evidence>
<dbReference type="EMBL" id="JAUIQD010000005">
    <property type="protein sequence ID" value="KAK3350047.1"/>
    <property type="molecule type" value="Genomic_DNA"/>
</dbReference>
<reference evidence="2" key="1">
    <citation type="journal article" date="2023" name="Mol. Phylogenet. Evol.">
        <title>Genome-scale phylogeny and comparative genomics of the fungal order Sordariales.</title>
        <authorList>
            <person name="Hensen N."/>
            <person name="Bonometti L."/>
            <person name="Westerberg I."/>
            <person name="Brannstrom I.O."/>
            <person name="Guillou S."/>
            <person name="Cros-Aarteil S."/>
            <person name="Calhoun S."/>
            <person name="Haridas S."/>
            <person name="Kuo A."/>
            <person name="Mondo S."/>
            <person name="Pangilinan J."/>
            <person name="Riley R."/>
            <person name="LaButti K."/>
            <person name="Andreopoulos B."/>
            <person name="Lipzen A."/>
            <person name="Chen C."/>
            <person name="Yan M."/>
            <person name="Daum C."/>
            <person name="Ng V."/>
            <person name="Clum A."/>
            <person name="Steindorff A."/>
            <person name="Ohm R.A."/>
            <person name="Martin F."/>
            <person name="Silar P."/>
            <person name="Natvig D.O."/>
            <person name="Lalanne C."/>
            <person name="Gautier V."/>
            <person name="Ament-Velasquez S.L."/>
            <person name="Kruys A."/>
            <person name="Hutchinson M.I."/>
            <person name="Powell A.J."/>
            <person name="Barry K."/>
            <person name="Miller A.N."/>
            <person name="Grigoriev I.V."/>
            <person name="Debuchy R."/>
            <person name="Gladieux P."/>
            <person name="Hiltunen Thoren M."/>
            <person name="Johannesson H."/>
        </authorList>
    </citation>
    <scope>NUCLEOTIDE SEQUENCE</scope>
    <source>
        <strain evidence="2">CBS 955.72</strain>
    </source>
</reference>
<feature type="compositionally biased region" description="Basic and acidic residues" evidence="1">
    <location>
        <begin position="95"/>
        <end position="106"/>
    </location>
</feature>
<feature type="region of interest" description="Disordered" evidence="1">
    <location>
        <begin position="153"/>
        <end position="190"/>
    </location>
</feature>
<sequence length="269" mass="29247">MTLGCLIDGENRTSTRNFCDEIRTGAAGDVGIRCGALASNTCTTALGPFGKRPNTTSTGVQRPQRPHQKERLASSRCWPLAVADCRPGARLGLEGAEKPQGKKQEQAENGSSHPPSAPFKLGSCGATHGTHRHTDAHDVLDKAVMPQAQLSRVTNQDSNDVNPDPHSTQTGPPSNVRPSACIREPPMPPRRLELESRASPYLACPSRTRPKWERLSCQSMPAMPTMPRKTYKWQIPKARCSAVTAGSDRTPFNTRCHGGSQRQHAEIWG</sequence>
<dbReference type="Proteomes" id="UP001275084">
    <property type="component" value="Unassembled WGS sequence"/>
</dbReference>
<feature type="compositionally biased region" description="Polar residues" evidence="1">
    <location>
        <begin position="153"/>
        <end position="177"/>
    </location>
</feature>
<proteinExistence type="predicted"/>
<reference evidence="2" key="2">
    <citation type="submission" date="2023-06" db="EMBL/GenBank/DDBJ databases">
        <authorList>
            <consortium name="Lawrence Berkeley National Laboratory"/>
            <person name="Haridas S."/>
            <person name="Hensen N."/>
            <person name="Bonometti L."/>
            <person name="Westerberg I."/>
            <person name="Brannstrom I.O."/>
            <person name="Guillou S."/>
            <person name="Cros-Aarteil S."/>
            <person name="Calhoun S."/>
            <person name="Kuo A."/>
            <person name="Mondo S."/>
            <person name="Pangilinan J."/>
            <person name="Riley R."/>
            <person name="Labutti K."/>
            <person name="Andreopoulos B."/>
            <person name="Lipzen A."/>
            <person name="Chen C."/>
            <person name="Yanf M."/>
            <person name="Daum C."/>
            <person name="Ng V."/>
            <person name="Clum A."/>
            <person name="Steindorff A."/>
            <person name="Ohm R."/>
            <person name="Martin F."/>
            <person name="Silar P."/>
            <person name="Natvig D."/>
            <person name="Lalanne C."/>
            <person name="Gautier V."/>
            <person name="Ament-Velasquez S.L."/>
            <person name="Kruys A."/>
            <person name="Hutchinson M.I."/>
            <person name="Powell A.J."/>
            <person name="Barry K."/>
            <person name="Miller A.N."/>
            <person name="Grigoriev I.V."/>
            <person name="Debuchy R."/>
            <person name="Gladieux P."/>
            <person name="Thoren M.H."/>
            <person name="Johannesson H."/>
        </authorList>
    </citation>
    <scope>NUCLEOTIDE SEQUENCE</scope>
    <source>
        <strain evidence="2">CBS 955.72</strain>
    </source>
</reference>
<feature type="region of interest" description="Disordered" evidence="1">
    <location>
        <begin position="46"/>
        <end position="74"/>
    </location>
</feature>
<evidence type="ECO:0000313" key="2">
    <source>
        <dbReference type="EMBL" id="KAK3350047.1"/>
    </source>
</evidence>
<keyword evidence="3" id="KW-1185">Reference proteome</keyword>
<dbReference type="AlphaFoldDB" id="A0AAJ0MCW8"/>
<comment type="caution">
    <text evidence="2">The sequence shown here is derived from an EMBL/GenBank/DDBJ whole genome shotgun (WGS) entry which is preliminary data.</text>
</comment>
<evidence type="ECO:0000256" key="1">
    <source>
        <dbReference type="SAM" id="MobiDB-lite"/>
    </source>
</evidence>
<protein>
    <submittedName>
        <fullName evidence="2">Uncharacterized protein</fullName>
    </submittedName>
</protein>